<name>A0A1J1I4L6_9DIPT</name>
<evidence type="ECO:0000313" key="1">
    <source>
        <dbReference type="EMBL" id="CRK94706.1"/>
    </source>
</evidence>
<dbReference type="Proteomes" id="UP000183832">
    <property type="component" value="Unassembled WGS sequence"/>
</dbReference>
<dbReference type="AlphaFoldDB" id="A0A1J1I4L6"/>
<sequence>MIIYLRELKMKSNKEMKKELFLTTEQDWQYLEANWMDSCKCSEPYNSHTDFHFSALYLSLLARSGQKSKNKEGISGFETLECKLDANSLHISNICVQFYFQFEIRQTKEEKKAEMMFLRRWLGMAWH</sequence>
<reference evidence="1 2" key="1">
    <citation type="submission" date="2015-04" db="EMBL/GenBank/DDBJ databases">
        <authorList>
            <person name="Syromyatnikov M.Y."/>
            <person name="Popov V.N."/>
        </authorList>
    </citation>
    <scope>NUCLEOTIDE SEQUENCE [LARGE SCALE GENOMIC DNA]</scope>
</reference>
<accession>A0A1J1I4L6</accession>
<evidence type="ECO:0000313" key="2">
    <source>
        <dbReference type="Proteomes" id="UP000183832"/>
    </source>
</evidence>
<gene>
    <name evidence="1" type="ORF">CLUMA_CG008206</name>
</gene>
<dbReference type="EMBL" id="CVRI01000040">
    <property type="protein sequence ID" value="CRK94706.1"/>
    <property type="molecule type" value="Genomic_DNA"/>
</dbReference>
<keyword evidence="2" id="KW-1185">Reference proteome</keyword>
<protein>
    <submittedName>
        <fullName evidence="1">CLUMA_CG008206, isoform A</fullName>
    </submittedName>
</protein>
<proteinExistence type="predicted"/>
<organism evidence="1 2">
    <name type="scientific">Clunio marinus</name>
    <dbReference type="NCBI Taxonomy" id="568069"/>
    <lineage>
        <taxon>Eukaryota</taxon>
        <taxon>Metazoa</taxon>
        <taxon>Ecdysozoa</taxon>
        <taxon>Arthropoda</taxon>
        <taxon>Hexapoda</taxon>
        <taxon>Insecta</taxon>
        <taxon>Pterygota</taxon>
        <taxon>Neoptera</taxon>
        <taxon>Endopterygota</taxon>
        <taxon>Diptera</taxon>
        <taxon>Nematocera</taxon>
        <taxon>Chironomoidea</taxon>
        <taxon>Chironomidae</taxon>
        <taxon>Clunio</taxon>
    </lineage>
</organism>